<dbReference type="AlphaFoldDB" id="A0A090L732"/>
<dbReference type="RefSeq" id="XP_024503134.1">
    <property type="nucleotide sequence ID" value="XM_024649236.1"/>
</dbReference>
<evidence type="ECO:0000313" key="3">
    <source>
        <dbReference type="EMBL" id="CEF63933.1"/>
    </source>
</evidence>
<dbReference type="EMBL" id="LN609528">
    <property type="protein sequence ID" value="CEF63933.1"/>
    <property type="molecule type" value="Genomic_DNA"/>
</dbReference>
<dbReference type="GO" id="GO:0005524">
    <property type="term" value="F:ATP binding"/>
    <property type="evidence" value="ECO:0007669"/>
    <property type="project" value="InterPro"/>
</dbReference>
<gene>
    <name evidence="3 5 6" type="ORF">SRAE_1000218900</name>
</gene>
<dbReference type="Gene3D" id="1.10.510.10">
    <property type="entry name" value="Transferase(Phosphotransferase) domain 1"/>
    <property type="match status" value="1"/>
</dbReference>
<dbReference type="Pfam" id="PF00069">
    <property type="entry name" value="Pkinase"/>
    <property type="match status" value="1"/>
</dbReference>
<proteinExistence type="predicted"/>
<feature type="domain" description="Protein kinase" evidence="2">
    <location>
        <begin position="22"/>
        <end position="315"/>
    </location>
</feature>
<dbReference type="InterPro" id="IPR050235">
    <property type="entry name" value="CK1_Ser-Thr_kinase"/>
</dbReference>
<dbReference type="GeneID" id="36376298"/>
<dbReference type="WBParaSite" id="SRAE_1000218900.1">
    <property type="protein sequence ID" value="SRAE_1000218900.1"/>
    <property type="gene ID" value="WBGene00258803"/>
</dbReference>
<evidence type="ECO:0000259" key="2">
    <source>
        <dbReference type="PROSITE" id="PS50011"/>
    </source>
</evidence>
<dbReference type="PANTHER" id="PTHR11909">
    <property type="entry name" value="CASEIN KINASE-RELATED"/>
    <property type="match status" value="1"/>
</dbReference>
<reference evidence="3 4" key="1">
    <citation type="submission" date="2014-09" db="EMBL/GenBank/DDBJ databases">
        <authorList>
            <person name="Martin A.A."/>
        </authorList>
    </citation>
    <scope>NUCLEOTIDE SEQUENCE</scope>
    <source>
        <strain evidence="4">ED321</strain>
        <strain evidence="3">ED321 Heterogonic</strain>
    </source>
</reference>
<evidence type="ECO:0000256" key="1">
    <source>
        <dbReference type="ARBA" id="ARBA00012513"/>
    </source>
</evidence>
<evidence type="ECO:0000313" key="5">
    <source>
        <dbReference type="WBParaSite" id="SRAE_1000218900.1"/>
    </source>
</evidence>
<dbReference type="SMART" id="SM00220">
    <property type="entry name" value="S_TKc"/>
    <property type="match status" value="1"/>
</dbReference>
<dbReference type="EC" id="2.7.11.1" evidence="1"/>
<keyword evidence="3" id="KW-0418">Kinase</keyword>
<dbReference type="InterPro" id="IPR000719">
    <property type="entry name" value="Prot_kinase_dom"/>
</dbReference>
<dbReference type="CTD" id="36376298"/>
<protein>
    <recommendedName>
        <fullName evidence="1">non-specific serine/threonine protein kinase</fullName>
        <ecNumber evidence="1">2.7.11.1</ecNumber>
    </recommendedName>
</protein>
<dbReference type="WormBase" id="SRAE_1000218900">
    <property type="protein sequence ID" value="SRP00240"/>
    <property type="gene ID" value="WBGene00258803"/>
</dbReference>
<dbReference type="InterPro" id="IPR008271">
    <property type="entry name" value="Ser/Thr_kinase_AS"/>
</dbReference>
<dbReference type="STRING" id="34506.A0A090L732"/>
<reference evidence="5" key="2">
    <citation type="submission" date="2020-12" db="UniProtKB">
        <authorList>
            <consortium name="WormBaseParasite"/>
        </authorList>
    </citation>
    <scope>IDENTIFICATION</scope>
</reference>
<name>A0A090L732_STRRB</name>
<sequence>MPRPKRFPLCKETSILCNKNTYTIKKVLGVGGCGDVYAVVDQKGDYYAMKTEIYDKKYHKQLEKFLKSGGTNNLLRPTPNFTERLPLECRILKQLCEKEEYNDHFTIIVGDGIYKNYRFMLMEMVGPSLDDLRRKYGKNNCLSVSTAIRVGWQCLEGIKYLHKIGFIHRDIKPHNYTCGTEKYKDTIYLLDFGISKRYFGEPFKEEPLEKPMFIGTIRYASRNSHKLFKQYPYDDVEAWAYSIAEIMDHTVVKWRREKGPSKIYNLKKEFFMPSKRSNSFNDVIPKKFNECLDLIEFHRENEIKEFSYFKIHLLLREIIDELEIDINEPFEWEKSRK</sequence>
<evidence type="ECO:0000313" key="4">
    <source>
        <dbReference type="Proteomes" id="UP000035682"/>
    </source>
</evidence>
<dbReference type="InterPro" id="IPR011009">
    <property type="entry name" value="Kinase-like_dom_sf"/>
</dbReference>
<keyword evidence="4" id="KW-1185">Reference proteome</keyword>
<keyword evidence="3" id="KW-0808">Transferase</keyword>
<dbReference type="PROSITE" id="PS50011">
    <property type="entry name" value="PROTEIN_KINASE_DOM"/>
    <property type="match status" value="1"/>
</dbReference>
<organism evidence="3">
    <name type="scientific">Strongyloides ratti</name>
    <name type="common">Parasitic roundworm</name>
    <dbReference type="NCBI Taxonomy" id="34506"/>
    <lineage>
        <taxon>Eukaryota</taxon>
        <taxon>Metazoa</taxon>
        <taxon>Ecdysozoa</taxon>
        <taxon>Nematoda</taxon>
        <taxon>Chromadorea</taxon>
        <taxon>Rhabditida</taxon>
        <taxon>Tylenchina</taxon>
        <taxon>Panagrolaimomorpha</taxon>
        <taxon>Strongyloidoidea</taxon>
        <taxon>Strongyloididae</taxon>
        <taxon>Strongyloides</taxon>
    </lineage>
</organism>
<accession>A0A090L732</accession>
<dbReference type="GO" id="GO:0004674">
    <property type="term" value="F:protein serine/threonine kinase activity"/>
    <property type="evidence" value="ECO:0007669"/>
    <property type="project" value="UniProtKB-EC"/>
</dbReference>
<evidence type="ECO:0000313" key="6">
    <source>
        <dbReference type="WormBase" id="SRAE_1000218900"/>
    </source>
</evidence>
<dbReference type="OrthoDB" id="5979581at2759"/>
<dbReference type="Proteomes" id="UP000035682">
    <property type="component" value="Unplaced"/>
</dbReference>
<dbReference type="SUPFAM" id="SSF56112">
    <property type="entry name" value="Protein kinase-like (PK-like)"/>
    <property type="match status" value="1"/>
</dbReference>
<dbReference type="PROSITE" id="PS00108">
    <property type="entry name" value="PROTEIN_KINASE_ST"/>
    <property type="match status" value="1"/>
</dbReference>